<dbReference type="RefSeq" id="WP_160843759.1">
    <property type="nucleotide sequence ID" value="NZ_WVHT01000002.1"/>
</dbReference>
<dbReference type="InterPro" id="IPR001041">
    <property type="entry name" value="2Fe-2S_ferredoxin-type"/>
</dbReference>
<sequence length="348" mass="39885">MEETIRFTINEVINETADAKSYLLKTDDQPDFLPGQFLTFLVSVNNKEYRRSYSIVTLPGEQLKIIVKRVENGVVSRYIFDNWHKGSALTALPPSGRFTLQTQSSIQRDIYFIIAGSGITPAIPHIRNLLINERQSALHLIYSNHNEHSTIFLAEIKRLDDEYENLFVEFLFSDPNLHFEQRKRLNNGLLEKMIGKSLKYRHENAVFMLCGPFTFMRMAKITAIFMGFHADQIKTEHFIPEILYSGTHQTPVYSDRTVSIIYKNRRYRVSVTKNQSILRAARLQNLELPYSCEGGICATCMAKCISGKVDMTINEVLTPKDLQKGLVLTCTGHPMTDDVLIDFDTTDQ</sequence>
<dbReference type="InterPro" id="IPR008333">
    <property type="entry name" value="Cbr1-like_FAD-bd_dom"/>
</dbReference>
<evidence type="ECO:0000259" key="10">
    <source>
        <dbReference type="PROSITE" id="PS51384"/>
    </source>
</evidence>
<keyword evidence="8" id="KW-0411">Iron-sulfur</keyword>
<dbReference type="Gene3D" id="2.40.30.10">
    <property type="entry name" value="Translation factors"/>
    <property type="match status" value="1"/>
</dbReference>
<dbReference type="InterPro" id="IPR050415">
    <property type="entry name" value="MRET"/>
</dbReference>
<comment type="cofactor">
    <cofactor evidence="1">
        <name>FAD</name>
        <dbReference type="ChEBI" id="CHEBI:57692"/>
    </cofactor>
</comment>
<feature type="domain" description="FAD-binding FR-type" evidence="10">
    <location>
        <begin position="2"/>
        <end position="101"/>
    </location>
</feature>
<dbReference type="Gene3D" id="3.40.50.80">
    <property type="entry name" value="Nucleotide-binding domain of ferredoxin-NADP reductase (FNR) module"/>
    <property type="match status" value="1"/>
</dbReference>
<keyword evidence="12" id="KW-1185">Reference proteome</keyword>
<keyword evidence="4" id="KW-0479">Metal-binding</keyword>
<dbReference type="SUPFAM" id="SSF54292">
    <property type="entry name" value="2Fe-2S ferredoxin-like"/>
    <property type="match status" value="1"/>
</dbReference>
<keyword evidence="3" id="KW-0001">2Fe-2S</keyword>
<dbReference type="InterPro" id="IPR017938">
    <property type="entry name" value="Riboflavin_synthase-like_b-brl"/>
</dbReference>
<dbReference type="Pfam" id="PF00970">
    <property type="entry name" value="FAD_binding_6"/>
    <property type="match status" value="1"/>
</dbReference>
<gene>
    <name evidence="11" type="ORF">GS399_06405</name>
</gene>
<evidence type="ECO:0000313" key="12">
    <source>
        <dbReference type="Proteomes" id="UP000466586"/>
    </source>
</evidence>
<dbReference type="AlphaFoldDB" id="A0A7K1Y985"/>
<dbReference type="GO" id="GO:0050660">
    <property type="term" value="F:flavin adenine dinucleotide binding"/>
    <property type="evidence" value="ECO:0007669"/>
    <property type="project" value="TreeGrafter"/>
</dbReference>
<dbReference type="GO" id="GO:0051537">
    <property type="term" value="F:2 iron, 2 sulfur cluster binding"/>
    <property type="evidence" value="ECO:0007669"/>
    <property type="project" value="UniProtKB-KW"/>
</dbReference>
<dbReference type="InterPro" id="IPR001433">
    <property type="entry name" value="OxRdtase_FAD/NAD-bd"/>
</dbReference>
<keyword evidence="5" id="KW-0274">FAD</keyword>
<dbReference type="CDD" id="cd00207">
    <property type="entry name" value="fer2"/>
    <property type="match status" value="1"/>
</dbReference>
<evidence type="ECO:0000259" key="9">
    <source>
        <dbReference type="PROSITE" id="PS51085"/>
    </source>
</evidence>
<dbReference type="PROSITE" id="PS00197">
    <property type="entry name" value="2FE2S_FER_1"/>
    <property type="match status" value="1"/>
</dbReference>
<evidence type="ECO:0000256" key="1">
    <source>
        <dbReference type="ARBA" id="ARBA00001974"/>
    </source>
</evidence>
<dbReference type="InterPro" id="IPR012675">
    <property type="entry name" value="Beta-grasp_dom_sf"/>
</dbReference>
<evidence type="ECO:0000256" key="3">
    <source>
        <dbReference type="ARBA" id="ARBA00022714"/>
    </source>
</evidence>
<dbReference type="InterPro" id="IPR017927">
    <property type="entry name" value="FAD-bd_FR_type"/>
</dbReference>
<dbReference type="Pfam" id="PF00111">
    <property type="entry name" value="Fer2"/>
    <property type="match status" value="1"/>
</dbReference>
<dbReference type="Gene3D" id="3.10.20.30">
    <property type="match status" value="1"/>
</dbReference>
<dbReference type="GO" id="GO:0046872">
    <property type="term" value="F:metal ion binding"/>
    <property type="evidence" value="ECO:0007669"/>
    <property type="project" value="UniProtKB-KW"/>
</dbReference>
<dbReference type="PANTHER" id="PTHR47354">
    <property type="entry name" value="NADH OXIDOREDUCTASE HCR"/>
    <property type="match status" value="1"/>
</dbReference>
<dbReference type="PANTHER" id="PTHR47354:SF8">
    <property type="entry name" value="1,2-PHENYLACETYL-COA EPOXIDASE, SUBUNIT E"/>
    <property type="match status" value="1"/>
</dbReference>
<dbReference type="EMBL" id="WVHT01000002">
    <property type="protein sequence ID" value="MXV50598.1"/>
    <property type="molecule type" value="Genomic_DNA"/>
</dbReference>
<evidence type="ECO:0000256" key="8">
    <source>
        <dbReference type="ARBA" id="ARBA00023014"/>
    </source>
</evidence>
<dbReference type="PROSITE" id="PS51384">
    <property type="entry name" value="FAD_FR"/>
    <property type="match status" value="1"/>
</dbReference>
<evidence type="ECO:0000256" key="2">
    <source>
        <dbReference type="ARBA" id="ARBA00022630"/>
    </source>
</evidence>
<keyword evidence="2" id="KW-0285">Flavoprotein</keyword>
<keyword evidence="6" id="KW-0560">Oxidoreductase</keyword>
<dbReference type="InterPro" id="IPR006058">
    <property type="entry name" value="2Fe2S_fd_BS"/>
</dbReference>
<evidence type="ECO:0000256" key="5">
    <source>
        <dbReference type="ARBA" id="ARBA00022827"/>
    </source>
</evidence>
<dbReference type="GO" id="GO:0016491">
    <property type="term" value="F:oxidoreductase activity"/>
    <property type="evidence" value="ECO:0007669"/>
    <property type="project" value="UniProtKB-KW"/>
</dbReference>
<dbReference type="SUPFAM" id="SSF63380">
    <property type="entry name" value="Riboflavin synthase domain-like"/>
    <property type="match status" value="1"/>
</dbReference>
<evidence type="ECO:0000256" key="7">
    <source>
        <dbReference type="ARBA" id="ARBA00023004"/>
    </source>
</evidence>
<dbReference type="InterPro" id="IPR036010">
    <property type="entry name" value="2Fe-2S_ferredoxin-like_sf"/>
</dbReference>
<dbReference type="SUPFAM" id="SSF52343">
    <property type="entry name" value="Ferredoxin reductase-like, C-terminal NADP-linked domain"/>
    <property type="match status" value="1"/>
</dbReference>
<feature type="domain" description="2Fe-2S ferredoxin-type" evidence="9">
    <location>
        <begin position="256"/>
        <end position="347"/>
    </location>
</feature>
<dbReference type="PROSITE" id="PS51085">
    <property type="entry name" value="2FE2S_FER_2"/>
    <property type="match status" value="1"/>
</dbReference>
<dbReference type="Proteomes" id="UP000466586">
    <property type="component" value="Unassembled WGS sequence"/>
</dbReference>
<dbReference type="InterPro" id="IPR039261">
    <property type="entry name" value="FNR_nucleotide-bd"/>
</dbReference>
<protein>
    <submittedName>
        <fullName evidence="11">2Fe-2S iron-sulfur cluster binding domain-containing protein</fullName>
    </submittedName>
</protein>
<name>A0A7K1Y985_9SPHI</name>
<proteinExistence type="predicted"/>
<accession>A0A7K1Y985</accession>
<evidence type="ECO:0000313" key="11">
    <source>
        <dbReference type="EMBL" id="MXV50598.1"/>
    </source>
</evidence>
<keyword evidence="7" id="KW-0408">Iron</keyword>
<reference evidence="11 12" key="1">
    <citation type="submission" date="2019-11" db="EMBL/GenBank/DDBJ databases">
        <title>Pedobacter sp. HMF7647 Genome sequencing and assembly.</title>
        <authorList>
            <person name="Kang H."/>
            <person name="Kim H."/>
            <person name="Joh K."/>
        </authorList>
    </citation>
    <scope>NUCLEOTIDE SEQUENCE [LARGE SCALE GENOMIC DNA]</scope>
    <source>
        <strain evidence="11 12">HMF7647</strain>
    </source>
</reference>
<comment type="caution">
    <text evidence="11">The sequence shown here is derived from an EMBL/GenBank/DDBJ whole genome shotgun (WGS) entry which is preliminary data.</text>
</comment>
<evidence type="ECO:0000256" key="6">
    <source>
        <dbReference type="ARBA" id="ARBA00023002"/>
    </source>
</evidence>
<organism evidence="11 12">
    <name type="scientific">Hufsiella arboris</name>
    <dbReference type="NCBI Taxonomy" id="2695275"/>
    <lineage>
        <taxon>Bacteria</taxon>
        <taxon>Pseudomonadati</taxon>
        <taxon>Bacteroidota</taxon>
        <taxon>Sphingobacteriia</taxon>
        <taxon>Sphingobacteriales</taxon>
        <taxon>Sphingobacteriaceae</taxon>
        <taxon>Hufsiella</taxon>
    </lineage>
</organism>
<dbReference type="Pfam" id="PF00175">
    <property type="entry name" value="NAD_binding_1"/>
    <property type="match status" value="1"/>
</dbReference>
<evidence type="ECO:0000256" key="4">
    <source>
        <dbReference type="ARBA" id="ARBA00022723"/>
    </source>
</evidence>